<accession>A0A1E7LC68</accession>
<evidence type="ECO:0000313" key="4">
    <source>
        <dbReference type="Proteomes" id="UP000176005"/>
    </source>
</evidence>
<organism evidence="3 4">
    <name type="scientific">Streptomyces nanshensis</name>
    <dbReference type="NCBI Taxonomy" id="518642"/>
    <lineage>
        <taxon>Bacteria</taxon>
        <taxon>Bacillati</taxon>
        <taxon>Actinomycetota</taxon>
        <taxon>Actinomycetes</taxon>
        <taxon>Kitasatosporales</taxon>
        <taxon>Streptomycetaceae</taxon>
        <taxon>Streptomyces</taxon>
    </lineage>
</organism>
<dbReference type="AlphaFoldDB" id="A0A1E7LC68"/>
<keyword evidence="2" id="KW-1133">Transmembrane helix</keyword>
<comment type="caution">
    <text evidence="3">The sequence shown here is derived from an EMBL/GenBank/DDBJ whole genome shotgun (WGS) entry which is preliminary data.</text>
</comment>
<dbReference type="RefSeq" id="WP_070014745.1">
    <property type="nucleotide sequence ID" value="NZ_LJGW01000042.1"/>
</dbReference>
<gene>
    <name evidence="3" type="ORF">AN218_02145</name>
</gene>
<keyword evidence="2" id="KW-0472">Membrane</keyword>
<feature type="region of interest" description="Disordered" evidence="1">
    <location>
        <begin position="214"/>
        <end position="234"/>
    </location>
</feature>
<evidence type="ECO:0000256" key="2">
    <source>
        <dbReference type="SAM" id="Phobius"/>
    </source>
</evidence>
<keyword evidence="2" id="KW-0812">Transmembrane</keyword>
<name>A0A1E7LC68_9ACTN</name>
<feature type="transmembrane region" description="Helical" evidence="2">
    <location>
        <begin position="20"/>
        <end position="39"/>
    </location>
</feature>
<dbReference type="EMBL" id="LJGW01000042">
    <property type="protein sequence ID" value="OEV13750.1"/>
    <property type="molecule type" value="Genomic_DNA"/>
</dbReference>
<evidence type="ECO:0000313" key="3">
    <source>
        <dbReference type="EMBL" id="OEV13750.1"/>
    </source>
</evidence>
<evidence type="ECO:0000256" key="1">
    <source>
        <dbReference type="SAM" id="MobiDB-lite"/>
    </source>
</evidence>
<proteinExistence type="predicted"/>
<protein>
    <submittedName>
        <fullName evidence="3">Uncharacterized protein</fullName>
    </submittedName>
</protein>
<keyword evidence="4" id="KW-1185">Reference proteome</keyword>
<dbReference type="Proteomes" id="UP000176005">
    <property type="component" value="Unassembled WGS sequence"/>
</dbReference>
<reference evidence="3 4" key="1">
    <citation type="journal article" date="2016" name="Front. Microbiol.">
        <title>Comparative Genomics Analysis of Streptomyces Species Reveals Their Adaptation to the Marine Environment and Their Diversity at the Genomic Level.</title>
        <authorList>
            <person name="Tian X."/>
            <person name="Zhang Z."/>
            <person name="Yang T."/>
            <person name="Chen M."/>
            <person name="Li J."/>
            <person name="Chen F."/>
            <person name="Yang J."/>
            <person name="Li W."/>
            <person name="Zhang B."/>
            <person name="Zhang Z."/>
            <person name="Wu J."/>
            <person name="Zhang C."/>
            <person name="Long L."/>
            <person name="Xiao J."/>
        </authorList>
    </citation>
    <scope>NUCLEOTIDE SEQUENCE [LARGE SCALE GENOMIC DNA]</scope>
    <source>
        <strain evidence="3 4">SCSIO 10429</strain>
    </source>
</reference>
<sequence length="270" mass="28966">MSGTAEVIQLAGGDADVTAAVITAAAALLGAAGGAMYGARGVQKAARTQARGGYTTALEQHNHEARRAAFVDFYTLGLTLLKDLKDFAGLDSRTIGTEEPADPFVDQRERVNAAAAEIRILGPRQVWERAREFRNQVEGVTWGIRADHAVFYGWRNLGLARRAAPPLPETAVAARRALSRIYHARSDSTQEREHAAATAPLRDAEAAGLITGAQREALHADPMGVGEERRLPEEKLSPARAQLKEALEAFAEVASASLEDTTLPPAREEP</sequence>